<dbReference type="InterPro" id="IPR008279">
    <property type="entry name" value="PEP-util_enz_mobile_dom"/>
</dbReference>
<evidence type="ECO:0000313" key="19">
    <source>
        <dbReference type="EMBL" id="MDC3988124.1"/>
    </source>
</evidence>
<dbReference type="Gene3D" id="3.20.20.60">
    <property type="entry name" value="Phosphoenolpyruvate-binding domains"/>
    <property type="match status" value="1"/>
</dbReference>
<evidence type="ECO:0000259" key="18">
    <source>
        <dbReference type="PROSITE" id="PS51350"/>
    </source>
</evidence>
<dbReference type="PROSITE" id="PS51096">
    <property type="entry name" value="PTS_EIIA_TYPE_4"/>
    <property type="match status" value="1"/>
</dbReference>
<dbReference type="PANTHER" id="PTHR46244:SF6">
    <property type="entry name" value="PHOSPHOENOLPYRUVATE-PROTEIN PHOSPHOTRANSFERASE"/>
    <property type="match status" value="1"/>
</dbReference>
<keyword evidence="12" id="KW-0479">Metal-binding</keyword>
<evidence type="ECO:0000256" key="16">
    <source>
        <dbReference type="SAM" id="MobiDB-lite"/>
    </source>
</evidence>
<dbReference type="InterPro" id="IPR006318">
    <property type="entry name" value="PTS_EI-like"/>
</dbReference>
<feature type="domain" description="PTS EIIA type-4" evidence="17">
    <location>
        <begin position="5"/>
        <end position="146"/>
    </location>
</feature>
<proteinExistence type="inferred from homology"/>
<dbReference type="InterPro" id="IPR000121">
    <property type="entry name" value="PEP_util_C"/>
</dbReference>
<dbReference type="NCBIfam" id="TIGR02364">
    <property type="entry name" value="dha_pts"/>
    <property type="match status" value="1"/>
</dbReference>
<dbReference type="NCBIfam" id="TIGR01417">
    <property type="entry name" value="PTS_I_fam"/>
    <property type="match status" value="1"/>
</dbReference>
<comment type="similarity">
    <text evidence="6">Belongs to the PEP-utilizing enzyme family.</text>
</comment>
<dbReference type="InterPro" id="IPR036662">
    <property type="entry name" value="PTS_EIIA_man-typ_sf"/>
</dbReference>
<keyword evidence="11" id="KW-0598">Phosphotransferase system</keyword>
<comment type="cofactor">
    <cofactor evidence="3">
        <name>Mg(2+)</name>
        <dbReference type="ChEBI" id="CHEBI:18420"/>
    </cofactor>
</comment>
<feature type="compositionally biased region" description="Basic and acidic residues" evidence="16">
    <location>
        <begin position="784"/>
        <end position="793"/>
    </location>
</feature>
<feature type="region of interest" description="Disordered" evidence="16">
    <location>
        <begin position="782"/>
        <end position="802"/>
    </location>
</feature>
<keyword evidence="9" id="KW-0762">Sugar transport</keyword>
<dbReference type="Gene3D" id="3.50.30.10">
    <property type="entry name" value="Phosphohistidine domain"/>
    <property type="match status" value="1"/>
</dbReference>
<dbReference type="PRINTS" id="PR00107">
    <property type="entry name" value="PHOSPHOCPHPR"/>
</dbReference>
<dbReference type="PROSITE" id="PS51350">
    <property type="entry name" value="PTS_HPR_DOM"/>
    <property type="match status" value="1"/>
</dbReference>
<dbReference type="SUPFAM" id="SSF51621">
    <property type="entry name" value="Phosphoenolpyruvate/pyruvate domain"/>
    <property type="match status" value="1"/>
</dbReference>
<dbReference type="Pfam" id="PF05524">
    <property type="entry name" value="PEP-utilisers_N"/>
    <property type="match status" value="1"/>
</dbReference>
<dbReference type="SUPFAM" id="SSF55594">
    <property type="entry name" value="HPr-like"/>
    <property type="match status" value="1"/>
</dbReference>
<dbReference type="PROSITE" id="PS00742">
    <property type="entry name" value="PEP_ENZYMES_2"/>
    <property type="match status" value="1"/>
</dbReference>
<evidence type="ECO:0000256" key="8">
    <source>
        <dbReference type="ARBA" id="ARBA00022490"/>
    </source>
</evidence>
<feature type="domain" description="HPr" evidence="18">
    <location>
        <begin position="155"/>
        <end position="247"/>
    </location>
</feature>
<keyword evidence="13" id="KW-0418">Kinase</keyword>
<evidence type="ECO:0000256" key="7">
    <source>
        <dbReference type="ARBA" id="ARBA00022448"/>
    </source>
</evidence>
<evidence type="ECO:0000256" key="2">
    <source>
        <dbReference type="ARBA" id="ARBA00001113"/>
    </source>
</evidence>
<evidence type="ECO:0000256" key="9">
    <source>
        <dbReference type="ARBA" id="ARBA00022597"/>
    </source>
</evidence>
<evidence type="ECO:0000256" key="1">
    <source>
        <dbReference type="ARBA" id="ARBA00000683"/>
    </source>
</evidence>
<organism evidence="19 20">
    <name type="scientific">Polyangium jinanense</name>
    <dbReference type="NCBI Taxonomy" id="2829994"/>
    <lineage>
        <taxon>Bacteria</taxon>
        <taxon>Pseudomonadati</taxon>
        <taxon>Myxococcota</taxon>
        <taxon>Polyangia</taxon>
        <taxon>Polyangiales</taxon>
        <taxon>Polyangiaceae</taxon>
        <taxon>Polyangium</taxon>
    </lineage>
</organism>
<comment type="catalytic activity">
    <reaction evidence="1">
        <text>L-histidyl-[protein] + phosphoenolpyruvate = N(pros)-phospho-L-histidyl-[protein] + pyruvate</text>
        <dbReference type="Rhea" id="RHEA:23880"/>
        <dbReference type="Rhea" id="RHEA-COMP:9745"/>
        <dbReference type="Rhea" id="RHEA-COMP:9746"/>
        <dbReference type="ChEBI" id="CHEBI:15361"/>
        <dbReference type="ChEBI" id="CHEBI:29979"/>
        <dbReference type="ChEBI" id="CHEBI:58702"/>
        <dbReference type="ChEBI" id="CHEBI:64837"/>
        <dbReference type="EC" id="2.7.3.9"/>
    </reaction>
</comment>
<dbReference type="RefSeq" id="WP_272423410.1">
    <property type="nucleotide sequence ID" value="NZ_JAGTJJ010000065.1"/>
</dbReference>
<evidence type="ECO:0000256" key="3">
    <source>
        <dbReference type="ARBA" id="ARBA00001946"/>
    </source>
</evidence>
<comment type="subunit">
    <text evidence="15">Homodimer. The dihydroxyacetone kinase complex is composed of a homodimer of DhaM, a homodimer of DhaK and the subunit DhaL.</text>
</comment>
<evidence type="ECO:0000256" key="14">
    <source>
        <dbReference type="ARBA" id="ARBA00022842"/>
    </source>
</evidence>
<dbReference type="PRINTS" id="PR01736">
    <property type="entry name" value="PHPHTRNFRASE"/>
</dbReference>
<dbReference type="InterPro" id="IPR036637">
    <property type="entry name" value="Phosphohistidine_dom_sf"/>
</dbReference>
<dbReference type="InterPro" id="IPR035895">
    <property type="entry name" value="HPr-like_sf"/>
</dbReference>
<dbReference type="InterPro" id="IPR040442">
    <property type="entry name" value="Pyrv_kinase-like_dom_sf"/>
</dbReference>
<dbReference type="EC" id="2.7.3.9" evidence="19"/>
<evidence type="ECO:0000259" key="17">
    <source>
        <dbReference type="PROSITE" id="PS51096"/>
    </source>
</evidence>
<dbReference type="GO" id="GO:0047324">
    <property type="term" value="F:phosphoenolpyruvate-glycerone phosphotransferase activity"/>
    <property type="evidence" value="ECO:0007669"/>
    <property type="project" value="UniProtKB-EC"/>
</dbReference>
<dbReference type="GO" id="GO:0005737">
    <property type="term" value="C:cytoplasm"/>
    <property type="evidence" value="ECO:0007669"/>
    <property type="project" value="UniProtKB-SubCell"/>
</dbReference>
<evidence type="ECO:0000256" key="15">
    <source>
        <dbReference type="ARBA" id="ARBA00046577"/>
    </source>
</evidence>
<dbReference type="EMBL" id="JAGTJJ010000065">
    <property type="protein sequence ID" value="MDC3988124.1"/>
    <property type="molecule type" value="Genomic_DNA"/>
</dbReference>
<dbReference type="NCBIfam" id="TIGR01003">
    <property type="entry name" value="PTS_HPr_family"/>
    <property type="match status" value="1"/>
</dbReference>
<keyword evidence="7" id="KW-0813">Transport</keyword>
<evidence type="ECO:0000256" key="13">
    <source>
        <dbReference type="ARBA" id="ARBA00022777"/>
    </source>
</evidence>
<evidence type="ECO:0000256" key="4">
    <source>
        <dbReference type="ARBA" id="ARBA00002788"/>
    </source>
</evidence>
<dbReference type="CDD" id="cd00367">
    <property type="entry name" value="PTS-HPr_like"/>
    <property type="match status" value="1"/>
</dbReference>
<name>A0A9X3XCY9_9BACT</name>
<dbReference type="InterPro" id="IPR012844">
    <property type="entry name" value="DhaM_N"/>
</dbReference>
<keyword evidence="8" id="KW-0963">Cytoplasm</keyword>
<evidence type="ECO:0000256" key="11">
    <source>
        <dbReference type="ARBA" id="ARBA00022683"/>
    </source>
</evidence>
<dbReference type="InterPro" id="IPR000032">
    <property type="entry name" value="HPr-like"/>
</dbReference>
<dbReference type="InterPro" id="IPR050499">
    <property type="entry name" value="PEP-utilizing_PTS_enzyme"/>
</dbReference>
<dbReference type="InterPro" id="IPR023151">
    <property type="entry name" value="PEP_util_CS"/>
</dbReference>
<dbReference type="GO" id="GO:0008965">
    <property type="term" value="F:phosphoenolpyruvate-protein phosphotransferase activity"/>
    <property type="evidence" value="ECO:0007669"/>
    <property type="project" value="UniProtKB-EC"/>
</dbReference>
<keyword evidence="14" id="KW-0460">Magnesium</keyword>
<reference evidence="19 20" key="1">
    <citation type="submission" date="2021-04" db="EMBL/GenBank/DDBJ databases">
        <title>Genome analysis of Polyangium sp.</title>
        <authorList>
            <person name="Li Y."/>
            <person name="Wang J."/>
        </authorList>
    </citation>
    <scope>NUCLEOTIDE SEQUENCE [LARGE SCALE GENOMIC DNA]</scope>
    <source>
        <strain evidence="19 20">SDU14</strain>
    </source>
</reference>
<dbReference type="Pfam" id="PF02896">
    <property type="entry name" value="PEP-utilizers_C"/>
    <property type="match status" value="1"/>
</dbReference>
<evidence type="ECO:0000256" key="5">
    <source>
        <dbReference type="ARBA" id="ARBA00004496"/>
    </source>
</evidence>
<accession>A0A9X3XCY9</accession>
<dbReference type="SUPFAM" id="SSF53062">
    <property type="entry name" value="PTS system fructose IIA component-like"/>
    <property type="match status" value="1"/>
</dbReference>
<protein>
    <submittedName>
        <fullName evidence="19">Phosphoenolpyruvate--protein phosphotransferase</fullName>
        <ecNumber evidence="19">2.7.3.9</ecNumber>
    </submittedName>
</protein>
<dbReference type="InterPro" id="IPR015813">
    <property type="entry name" value="Pyrv/PenolPyrv_kinase-like_dom"/>
</dbReference>
<dbReference type="Pfam" id="PF00381">
    <property type="entry name" value="PTS-HPr"/>
    <property type="match status" value="1"/>
</dbReference>
<dbReference type="AlphaFoldDB" id="A0A9X3XCY9"/>
<dbReference type="InterPro" id="IPR008731">
    <property type="entry name" value="PTS_EIN"/>
</dbReference>
<evidence type="ECO:0000256" key="12">
    <source>
        <dbReference type="ARBA" id="ARBA00022723"/>
    </source>
</evidence>
<dbReference type="Pfam" id="PF00391">
    <property type="entry name" value="PEP-utilizers"/>
    <property type="match status" value="1"/>
</dbReference>
<dbReference type="GO" id="GO:0016020">
    <property type="term" value="C:membrane"/>
    <property type="evidence" value="ECO:0007669"/>
    <property type="project" value="InterPro"/>
</dbReference>
<dbReference type="SUPFAM" id="SSF47831">
    <property type="entry name" value="Enzyme I of the PEP:sugar phosphotransferase system HPr-binding (sub)domain"/>
    <property type="match status" value="1"/>
</dbReference>
<keyword evidence="10 19" id="KW-0808">Transferase</keyword>
<dbReference type="PROSITE" id="PS00369">
    <property type="entry name" value="PTS_HPR_HIS"/>
    <property type="match status" value="1"/>
</dbReference>
<keyword evidence="20" id="KW-1185">Reference proteome</keyword>
<dbReference type="InterPro" id="IPR001020">
    <property type="entry name" value="PTS_HPr_His_P_site"/>
</dbReference>
<evidence type="ECO:0000256" key="10">
    <source>
        <dbReference type="ARBA" id="ARBA00022679"/>
    </source>
</evidence>
<dbReference type="PANTHER" id="PTHR46244">
    <property type="entry name" value="PHOSPHOENOLPYRUVATE-PROTEIN PHOSPHOTRANSFERASE"/>
    <property type="match status" value="1"/>
</dbReference>
<dbReference type="InterPro" id="IPR036618">
    <property type="entry name" value="PtsI_HPr-bd_sf"/>
</dbReference>
<comment type="caution">
    <text evidence="19">The sequence shown here is derived from an EMBL/GenBank/DDBJ whole genome shotgun (WGS) entry which is preliminary data.</text>
</comment>
<dbReference type="Pfam" id="PF03610">
    <property type="entry name" value="EIIA-man"/>
    <property type="match status" value="1"/>
</dbReference>
<dbReference type="GO" id="GO:0009401">
    <property type="term" value="P:phosphoenolpyruvate-dependent sugar phosphotransferase system"/>
    <property type="evidence" value="ECO:0007669"/>
    <property type="project" value="UniProtKB-KW"/>
</dbReference>
<comment type="catalytic activity">
    <reaction evidence="2">
        <text>dihydroxyacetone + phosphoenolpyruvate = dihydroxyacetone phosphate + pyruvate</text>
        <dbReference type="Rhea" id="RHEA:18381"/>
        <dbReference type="ChEBI" id="CHEBI:15361"/>
        <dbReference type="ChEBI" id="CHEBI:16016"/>
        <dbReference type="ChEBI" id="CHEBI:57642"/>
        <dbReference type="ChEBI" id="CHEBI:58702"/>
        <dbReference type="EC" id="2.7.1.121"/>
    </reaction>
</comment>
<evidence type="ECO:0000256" key="6">
    <source>
        <dbReference type="ARBA" id="ARBA00007837"/>
    </source>
</evidence>
<dbReference type="Gene3D" id="3.30.1340.10">
    <property type="entry name" value="HPr-like"/>
    <property type="match status" value="1"/>
</dbReference>
<sequence length="802" mass="83035">MSKTTVGLVLVSHSRALAEATRKLATQMTGDAVIIECAAGVGEAGEELGTDAMAIVAALERAAGAQGAVVLMDLGSALLSAETALELVDASIAAKTRLSSGPFVEGAVAAAVRAAGGGSLDEVAAEARRGLVAKEEQLGEAAPAPVPVEKTAENETWEDAEIVDPHGLHARPAARIVSRASQFDAKITVENRTNGKGPRTTDSVIALAGLGARCGHVLRIAATGREAEAAVRALAALVREAGTKDAPPPQATAEATKGRGIPIAAGVAVGPCVRLQRATLRLSDHSVDDPAAELEKLTAALDRVEREIRSAFGRDDMATMHGALLRDPVILRTARELVTESRHNAAIAYHSGVNRAAEALASADDPYMRARVADLRDIELAVLRALGAAPAVALPEGPPAILLADELLPSEAARLDPARVLGVVDLRGGPTSHAAILLRGAGIPAVFGAAALLQDLPESPARLGLDGGTGEVWIDPAPAITAALERRRAEERAARLSAATFHGKVTIPSGPTVELWANAASPLEARAAKEAGAFGIGLLRTEMFFLDRSDAPGEDEQADLYAEVLAAFPGAPIVIRTLDAGGDKRLPWLHVPPEENPYLGLRGIRLSLDRPDLLETQLRAILRAGRGRDVRIMIPMVSTASEIEATKAILARAANALDAAGKPHLWPVPLGIMVEVPAAALLAERLTPHVDFFSIGTNDLTQYTLAAERGHPRLAALADAGHPAVLDLVGRVVKAGQAAGRAVSVCGEAAADPKLAATFVGLGITRLSMGPAAIARVRAALAEEATRPPETPKETGPAAARR</sequence>
<comment type="function">
    <text evidence="4">Component of the dihydroxyacetone kinase complex, which is responsible for the phosphoenolpyruvate (PEP)-dependent phosphorylation of dihydroxyacetone. DhaM serves as the phosphoryl donor. Is phosphorylated by phosphoenolpyruvate in an EI- and HPr-dependent reaction, and a phosphorelay system on histidine residues finally leads to phosphoryl transfer to DhaL and dihydroxyacetone.</text>
</comment>
<comment type="subcellular location">
    <subcellularLocation>
        <location evidence="5">Cytoplasm</location>
    </subcellularLocation>
</comment>
<dbReference type="SUPFAM" id="SSF52009">
    <property type="entry name" value="Phosphohistidine domain"/>
    <property type="match status" value="1"/>
</dbReference>
<dbReference type="Gene3D" id="1.10.274.10">
    <property type="entry name" value="PtsI, HPr-binding domain"/>
    <property type="match status" value="1"/>
</dbReference>
<dbReference type="GO" id="GO:0046872">
    <property type="term" value="F:metal ion binding"/>
    <property type="evidence" value="ECO:0007669"/>
    <property type="project" value="UniProtKB-KW"/>
</dbReference>
<dbReference type="Gene3D" id="3.40.50.510">
    <property type="entry name" value="Phosphotransferase system, mannose-type IIA component"/>
    <property type="match status" value="1"/>
</dbReference>
<dbReference type="InterPro" id="IPR004701">
    <property type="entry name" value="PTS_EIIA_man-typ"/>
</dbReference>
<gene>
    <name evidence="19" type="primary">ptsP</name>
    <name evidence="19" type="ORF">KEG57_47090</name>
</gene>
<evidence type="ECO:0000313" key="20">
    <source>
        <dbReference type="Proteomes" id="UP001151081"/>
    </source>
</evidence>
<dbReference type="Proteomes" id="UP001151081">
    <property type="component" value="Unassembled WGS sequence"/>
</dbReference>